<reference evidence="1" key="1">
    <citation type="journal article" date="2014" name="Front. Microbiol.">
        <title>High frequency of phylogenetically diverse reductive dehalogenase-homologous genes in deep subseafloor sedimentary metagenomes.</title>
        <authorList>
            <person name="Kawai M."/>
            <person name="Futagami T."/>
            <person name="Toyoda A."/>
            <person name="Takaki Y."/>
            <person name="Nishi S."/>
            <person name="Hori S."/>
            <person name="Arai W."/>
            <person name="Tsubouchi T."/>
            <person name="Morono Y."/>
            <person name="Uchiyama I."/>
            <person name="Ito T."/>
            <person name="Fujiyama A."/>
            <person name="Inagaki F."/>
            <person name="Takami H."/>
        </authorList>
    </citation>
    <scope>NUCLEOTIDE SEQUENCE</scope>
    <source>
        <strain evidence="1">Expedition CK06-06</strain>
    </source>
</reference>
<gene>
    <name evidence="1" type="ORF">S06H3_22294</name>
</gene>
<name>X1L1R5_9ZZZZ</name>
<evidence type="ECO:0000313" key="1">
    <source>
        <dbReference type="EMBL" id="GAI13282.1"/>
    </source>
</evidence>
<dbReference type="AlphaFoldDB" id="X1L1R5"/>
<feature type="non-terminal residue" evidence="1">
    <location>
        <position position="52"/>
    </location>
</feature>
<organism evidence="1">
    <name type="scientific">marine sediment metagenome</name>
    <dbReference type="NCBI Taxonomy" id="412755"/>
    <lineage>
        <taxon>unclassified sequences</taxon>
        <taxon>metagenomes</taxon>
        <taxon>ecological metagenomes</taxon>
    </lineage>
</organism>
<sequence>MDKYIGFDIDSKKTIACVVQKGKKDEYATISADIESMRKYLLTTCLATHNSL</sequence>
<accession>X1L1R5</accession>
<dbReference type="EMBL" id="BARV01011884">
    <property type="protein sequence ID" value="GAI13282.1"/>
    <property type="molecule type" value="Genomic_DNA"/>
</dbReference>
<protein>
    <submittedName>
        <fullName evidence="1">Uncharacterized protein</fullName>
    </submittedName>
</protein>
<comment type="caution">
    <text evidence="1">The sequence shown here is derived from an EMBL/GenBank/DDBJ whole genome shotgun (WGS) entry which is preliminary data.</text>
</comment>
<proteinExistence type="predicted"/>